<keyword evidence="1" id="KW-0472">Membrane</keyword>
<keyword evidence="3" id="KW-1185">Reference proteome</keyword>
<dbReference type="AlphaFoldDB" id="A0A6P1Q5E5"/>
<keyword evidence="1" id="KW-0812">Transmembrane</keyword>
<evidence type="ECO:0000313" key="2">
    <source>
        <dbReference type="EMBL" id="QHM73269.1"/>
    </source>
</evidence>
<proteinExistence type="predicted"/>
<keyword evidence="1" id="KW-1133">Transmembrane helix</keyword>
<feature type="transmembrane region" description="Helical" evidence="1">
    <location>
        <begin position="47"/>
        <end position="73"/>
    </location>
</feature>
<dbReference type="EMBL" id="CP028271">
    <property type="protein sequence ID" value="QHM73269.1"/>
    <property type="molecule type" value="Genomic_DNA"/>
</dbReference>
<gene>
    <name evidence="2" type="ORF">C7M51_03614</name>
</gene>
<evidence type="ECO:0000256" key="1">
    <source>
        <dbReference type="SAM" id="Phobius"/>
    </source>
</evidence>
<dbReference type="Proteomes" id="UP000464053">
    <property type="component" value="Chromosome"/>
</dbReference>
<feature type="transmembrane region" description="Helical" evidence="1">
    <location>
        <begin position="120"/>
        <end position="143"/>
    </location>
</feature>
<sequence length="150" mass="16858">MHYQERPAPGIIARLYLMFFLGPLTLFLVITPLGFMMDIFTTISSGWIPASSVGVPSATVQTFFITLLPSFFFSRLRSLYWFLPWLLPLVIIGSLNVLIFAAGAGLLFKGFEVINGGRQIIFIVLAIVQIIISRLAMCAYFYFRPLKPLS</sequence>
<dbReference type="RefSeq" id="WP_160622934.1">
    <property type="nucleotide sequence ID" value="NZ_CP028271.1"/>
</dbReference>
<dbReference type="OrthoDB" id="6556370at2"/>
<evidence type="ECO:0000313" key="3">
    <source>
        <dbReference type="Proteomes" id="UP000464053"/>
    </source>
</evidence>
<dbReference type="KEGG" id="mint:C7M51_03614"/>
<feature type="transmembrane region" description="Helical" evidence="1">
    <location>
        <begin position="85"/>
        <end position="108"/>
    </location>
</feature>
<accession>A0A6P1Q5E5</accession>
<protein>
    <submittedName>
        <fullName evidence="2">Uncharacterized protein</fullName>
    </submittedName>
</protein>
<name>A0A6P1Q5E5_9GAMM</name>
<reference evidence="2 3" key="1">
    <citation type="submission" date="2018-03" db="EMBL/GenBank/DDBJ databases">
        <title>Pantoea intestinalis SRCM103226 isolated form the mealworm.</title>
        <authorList>
            <person name="Jeong D.-Y."/>
            <person name="Kim J.W."/>
        </authorList>
    </citation>
    <scope>NUCLEOTIDE SEQUENCE [LARGE SCALE GENOMIC DNA]</scope>
    <source>
        <strain evidence="2 3">SRCM103226</strain>
    </source>
</reference>
<organism evidence="2 3">
    <name type="scientific">Mixta intestinalis</name>
    <dbReference type="NCBI Taxonomy" id="1615494"/>
    <lineage>
        <taxon>Bacteria</taxon>
        <taxon>Pseudomonadati</taxon>
        <taxon>Pseudomonadota</taxon>
        <taxon>Gammaproteobacteria</taxon>
        <taxon>Enterobacterales</taxon>
        <taxon>Erwiniaceae</taxon>
        <taxon>Mixta</taxon>
    </lineage>
</organism>
<feature type="transmembrane region" description="Helical" evidence="1">
    <location>
        <begin position="12"/>
        <end position="35"/>
    </location>
</feature>